<evidence type="ECO:0000313" key="2">
    <source>
        <dbReference type="EMBL" id="SDB21621.1"/>
    </source>
</evidence>
<sequence>MRLRWIVMAALLPVIIGIAVAPMISVMVAGSIAKANGCVLHEGFVNPCVVDGKDMGETLYAMGMMGWLMIATIPAGIIALIVWLIVATIMLVTGRRSAPPAAGAS</sequence>
<accession>A0A1G6BLY1</accession>
<dbReference type="AlphaFoldDB" id="A0A1G6BLY1"/>
<keyword evidence="1" id="KW-0472">Membrane</keyword>
<organism evidence="2 3">
    <name type="scientific">Bauldia litoralis</name>
    <dbReference type="NCBI Taxonomy" id="665467"/>
    <lineage>
        <taxon>Bacteria</taxon>
        <taxon>Pseudomonadati</taxon>
        <taxon>Pseudomonadota</taxon>
        <taxon>Alphaproteobacteria</taxon>
        <taxon>Hyphomicrobiales</taxon>
        <taxon>Kaistiaceae</taxon>
        <taxon>Bauldia</taxon>
    </lineage>
</organism>
<dbReference type="STRING" id="665467.SAMN02982931_01613"/>
<keyword evidence="3" id="KW-1185">Reference proteome</keyword>
<name>A0A1G6BLY1_9HYPH</name>
<evidence type="ECO:0000256" key="1">
    <source>
        <dbReference type="SAM" id="Phobius"/>
    </source>
</evidence>
<keyword evidence="1" id="KW-0812">Transmembrane</keyword>
<dbReference type="Proteomes" id="UP000199071">
    <property type="component" value="Unassembled WGS sequence"/>
</dbReference>
<dbReference type="EMBL" id="FMXQ01000003">
    <property type="protein sequence ID" value="SDB21621.1"/>
    <property type="molecule type" value="Genomic_DNA"/>
</dbReference>
<keyword evidence="1" id="KW-1133">Transmembrane helix</keyword>
<evidence type="ECO:0000313" key="3">
    <source>
        <dbReference type="Proteomes" id="UP000199071"/>
    </source>
</evidence>
<proteinExistence type="predicted"/>
<protein>
    <submittedName>
        <fullName evidence="2">Uncharacterized protein</fullName>
    </submittedName>
</protein>
<reference evidence="2 3" key="1">
    <citation type="submission" date="2016-10" db="EMBL/GenBank/DDBJ databases">
        <authorList>
            <person name="de Groot N.N."/>
        </authorList>
    </citation>
    <scope>NUCLEOTIDE SEQUENCE [LARGE SCALE GENOMIC DNA]</scope>
    <source>
        <strain evidence="2 3">ATCC 35022</strain>
    </source>
</reference>
<gene>
    <name evidence="2" type="ORF">SAMN02982931_01613</name>
</gene>
<feature type="transmembrane region" description="Helical" evidence="1">
    <location>
        <begin position="59"/>
        <end position="86"/>
    </location>
</feature>